<feature type="transmembrane region" description="Helical" evidence="9">
    <location>
        <begin position="113"/>
        <end position="138"/>
    </location>
</feature>
<keyword evidence="3" id="KW-0050">Antiport</keyword>
<feature type="transmembrane region" description="Helical" evidence="9">
    <location>
        <begin position="352"/>
        <end position="377"/>
    </location>
</feature>
<dbReference type="InterPro" id="IPR052180">
    <property type="entry name" value="NhaC_Na-H+_Antiporter"/>
</dbReference>
<accession>A0A9X8WMT6</accession>
<evidence type="ECO:0000256" key="8">
    <source>
        <dbReference type="ARBA" id="ARBA00038435"/>
    </source>
</evidence>
<feature type="transmembrane region" description="Helical" evidence="9">
    <location>
        <begin position="190"/>
        <end position="209"/>
    </location>
</feature>
<evidence type="ECO:0000256" key="2">
    <source>
        <dbReference type="ARBA" id="ARBA00022448"/>
    </source>
</evidence>
<reference evidence="11 12" key="1">
    <citation type="submission" date="2017-01" db="EMBL/GenBank/DDBJ databases">
        <authorList>
            <person name="Varghese N."/>
            <person name="Submissions S."/>
        </authorList>
    </citation>
    <scope>NUCLEOTIDE SEQUENCE [LARGE SCALE GENOMIC DNA]</scope>
    <source>
        <strain evidence="11 12">RUG2-6</strain>
    </source>
</reference>
<feature type="transmembrane region" description="Helical" evidence="9">
    <location>
        <begin position="75"/>
        <end position="101"/>
    </location>
</feature>
<protein>
    <submittedName>
        <fullName evidence="11">Transporter, NhaC family</fullName>
    </submittedName>
</protein>
<dbReference type="Pfam" id="PF03553">
    <property type="entry name" value="Na_H_antiporter"/>
    <property type="match status" value="1"/>
</dbReference>
<feature type="transmembrane region" description="Helical" evidence="9">
    <location>
        <begin position="34"/>
        <end position="54"/>
    </location>
</feature>
<keyword evidence="2" id="KW-0813">Transport</keyword>
<organism evidence="11 12">
    <name type="scientific">Peribacillus simplex</name>
    <dbReference type="NCBI Taxonomy" id="1478"/>
    <lineage>
        <taxon>Bacteria</taxon>
        <taxon>Bacillati</taxon>
        <taxon>Bacillota</taxon>
        <taxon>Bacilli</taxon>
        <taxon>Bacillales</taxon>
        <taxon>Bacillaceae</taxon>
        <taxon>Peribacillus</taxon>
    </lineage>
</organism>
<dbReference type="GO" id="GO:0015297">
    <property type="term" value="F:antiporter activity"/>
    <property type="evidence" value="ECO:0007669"/>
    <property type="project" value="UniProtKB-KW"/>
</dbReference>
<dbReference type="InterPro" id="IPR018461">
    <property type="entry name" value="Na/H_Antiport_NhaC-like_C"/>
</dbReference>
<dbReference type="InterPro" id="IPR004770">
    <property type="entry name" value="Na/H_antiport_NhaC"/>
</dbReference>
<dbReference type="EMBL" id="FTMX01000009">
    <property type="protein sequence ID" value="SIS01159.1"/>
    <property type="molecule type" value="Genomic_DNA"/>
</dbReference>
<feature type="transmembrane region" description="Helical" evidence="9">
    <location>
        <begin position="257"/>
        <end position="275"/>
    </location>
</feature>
<feature type="transmembrane region" description="Helical" evidence="9">
    <location>
        <begin position="229"/>
        <end position="251"/>
    </location>
</feature>
<evidence type="ECO:0000256" key="6">
    <source>
        <dbReference type="ARBA" id="ARBA00022989"/>
    </source>
</evidence>
<evidence type="ECO:0000259" key="10">
    <source>
        <dbReference type="Pfam" id="PF03553"/>
    </source>
</evidence>
<dbReference type="PANTHER" id="PTHR33451:SF3">
    <property type="entry name" value="MALATE-2H(+)_NA(+)-LACTATE ANTIPORTER"/>
    <property type="match status" value="1"/>
</dbReference>
<evidence type="ECO:0000313" key="12">
    <source>
        <dbReference type="Proteomes" id="UP000185829"/>
    </source>
</evidence>
<dbReference type="GO" id="GO:0005886">
    <property type="term" value="C:plasma membrane"/>
    <property type="evidence" value="ECO:0007669"/>
    <property type="project" value="UniProtKB-SubCell"/>
</dbReference>
<name>A0A9X8WMT6_9BACI</name>
<dbReference type="Proteomes" id="UP000185829">
    <property type="component" value="Unassembled WGS sequence"/>
</dbReference>
<keyword evidence="7 9" id="KW-0472">Membrane</keyword>
<comment type="similarity">
    <text evidence="8">Belongs to the NhaC Na(+)/H(+) (TC 2.A.35) antiporter family.</text>
</comment>
<dbReference type="AlphaFoldDB" id="A0A9X8WMT6"/>
<dbReference type="RefSeq" id="WP_076371624.1">
    <property type="nucleotide sequence ID" value="NZ_FTMX01000009.1"/>
</dbReference>
<comment type="caution">
    <text evidence="11">The sequence shown here is derived from an EMBL/GenBank/DDBJ whole genome shotgun (WGS) entry which is preliminary data.</text>
</comment>
<feature type="transmembrane region" description="Helical" evidence="9">
    <location>
        <begin position="312"/>
        <end position="332"/>
    </location>
</feature>
<evidence type="ECO:0000256" key="1">
    <source>
        <dbReference type="ARBA" id="ARBA00004651"/>
    </source>
</evidence>
<evidence type="ECO:0000256" key="7">
    <source>
        <dbReference type="ARBA" id="ARBA00023136"/>
    </source>
</evidence>
<keyword evidence="6 9" id="KW-1133">Transmembrane helix</keyword>
<evidence type="ECO:0000256" key="4">
    <source>
        <dbReference type="ARBA" id="ARBA00022475"/>
    </source>
</evidence>
<proteinExistence type="inferred from homology"/>
<gene>
    <name evidence="11" type="ORF">SAMN05878482_1099</name>
</gene>
<evidence type="ECO:0000313" key="11">
    <source>
        <dbReference type="EMBL" id="SIS01159.1"/>
    </source>
</evidence>
<feature type="transmembrane region" description="Helical" evidence="9">
    <location>
        <begin position="9"/>
        <end position="28"/>
    </location>
</feature>
<keyword evidence="5 9" id="KW-0812">Transmembrane</keyword>
<evidence type="ECO:0000256" key="9">
    <source>
        <dbReference type="SAM" id="Phobius"/>
    </source>
</evidence>
<feature type="domain" description="Na+/H+ antiporter NhaC-like C-terminal" evidence="10">
    <location>
        <begin position="159"/>
        <end position="452"/>
    </location>
</feature>
<feature type="transmembrane region" description="Helical" evidence="9">
    <location>
        <begin position="398"/>
        <end position="418"/>
    </location>
</feature>
<dbReference type="NCBIfam" id="TIGR00931">
    <property type="entry name" value="antiport_nhaC"/>
    <property type="match status" value="1"/>
</dbReference>
<evidence type="ECO:0000256" key="5">
    <source>
        <dbReference type="ARBA" id="ARBA00022692"/>
    </source>
</evidence>
<keyword evidence="4" id="KW-1003">Cell membrane</keyword>
<evidence type="ECO:0000256" key="3">
    <source>
        <dbReference type="ARBA" id="ARBA00022449"/>
    </source>
</evidence>
<feature type="transmembrane region" description="Helical" evidence="9">
    <location>
        <begin position="150"/>
        <end position="170"/>
    </location>
</feature>
<sequence>MSNVKQPNLYQAIIPLLIIVISAAFSILRWNAGMFVPLLTGIVTTALLGLYLGYKWGDLEKFLSDGVSRALTAIFMLFIIGSIIGTWILSGVIPTLIYYGLDILSPDIFLPTVAITTAILGLATGSSFTAIATIGLAFMAVGQGIGFPPALVAGTIISGALFGDKLSALSDTTNLTPAMVDTDLFSHIKHMLWDSIPAFAICLVLYYFFGMKYSGNSVNLEKVSAIMDALNQTFNITPVLLLLPVLTIYIVTRKFPAIPSLLLVSVLGGITAMAFQGSSLSQVIQSMTNGYTSQSGLKLLDSLLNQGGMKSMFELIALVILATAFGGILEGTGVLKTVLNSFINKARTTGSLIFSTILSTLVIGFASGAQYLAIILPARAFVGAYKQRGLDTKNLSRCVEAAGTVGINLVPWSVNALFAAKILGVSPTEFIPFIFFSFLIPLINLIYGYTGISIVKKTYPEMGTDSTSKTDPNEREVVI</sequence>
<feature type="transmembrane region" description="Helical" evidence="9">
    <location>
        <begin position="430"/>
        <end position="449"/>
    </location>
</feature>
<dbReference type="PANTHER" id="PTHR33451">
    <property type="entry name" value="MALATE-2H(+)/NA(+)-LACTATE ANTIPORTER"/>
    <property type="match status" value="1"/>
</dbReference>
<comment type="subcellular location">
    <subcellularLocation>
        <location evidence="1">Cell membrane</location>
        <topology evidence="1">Multi-pass membrane protein</topology>
    </subcellularLocation>
</comment>